<keyword evidence="6 8" id="KW-1133">Transmembrane helix</keyword>
<comment type="subcellular location">
    <subcellularLocation>
        <location evidence="1 8">Cell membrane</location>
        <topology evidence="1 8">Multi-pass membrane protein</topology>
    </subcellularLocation>
</comment>
<feature type="transmembrane region" description="Helical" evidence="8">
    <location>
        <begin position="344"/>
        <end position="364"/>
    </location>
</feature>
<dbReference type="InterPro" id="IPR013525">
    <property type="entry name" value="ABC2_TM"/>
</dbReference>
<feature type="domain" description="ABC transmembrane type-2" evidence="9">
    <location>
        <begin position="133"/>
        <end position="370"/>
    </location>
</feature>
<dbReference type="EMBL" id="CP002630">
    <property type="protein sequence ID" value="AEB10778.1"/>
    <property type="molecule type" value="Genomic_DNA"/>
</dbReference>
<dbReference type="PANTHER" id="PTHR30294">
    <property type="entry name" value="MEMBRANE COMPONENT OF ABC TRANSPORTER YHHJ-RELATED"/>
    <property type="match status" value="1"/>
</dbReference>
<feature type="transmembrane region" description="Helical" evidence="8">
    <location>
        <begin position="20"/>
        <end position="40"/>
    </location>
</feature>
<comment type="similarity">
    <text evidence="2 8">Belongs to the ABC-2 integral membrane protein family.</text>
</comment>
<evidence type="ECO:0000256" key="5">
    <source>
        <dbReference type="ARBA" id="ARBA00022692"/>
    </source>
</evidence>
<dbReference type="PANTHER" id="PTHR30294:SF29">
    <property type="entry name" value="MULTIDRUG ABC TRANSPORTER PERMEASE YBHS-RELATED"/>
    <property type="match status" value="1"/>
</dbReference>
<dbReference type="eggNOG" id="COG0842">
    <property type="taxonomic scope" value="Bacteria"/>
</dbReference>
<dbReference type="RefSeq" id="WP_013702833.1">
    <property type="nucleotide sequence ID" value="NC_015387.1"/>
</dbReference>
<evidence type="ECO:0000256" key="1">
    <source>
        <dbReference type="ARBA" id="ARBA00004651"/>
    </source>
</evidence>
<feature type="transmembrane region" description="Helical" evidence="8">
    <location>
        <begin position="288"/>
        <end position="309"/>
    </location>
</feature>
<proteinExistence type="inferred from homology"/>
<feature type="transmembrane region" description="Helical" evidence="8">
    <location>
        <begin position="227"/>
        <end position="249"/>
    </location>
</feature>
<evidence type="ECO:0000259" key="9">
    <source>
        <dbReference type="PROSITE" id="PS51012"/>
    </source>
</evidence>
<evidence type="ECO:0000256" key="8">
    <source>
        <dbReference type="RuleBase" id="RU361157"/>
    </source>
</evidence>
<dbReference type="HOGENOM" id="CLU_039483_8_3_0"/>
<evidence type="ECO:0000256" key="2">
    <source>
        <dbReference type="ARBA" id="ARBA00007783"/>
    </source>
</evidence>
<protein>
    <recommendedName>
        <fullName evidence="8">Transport permease protein</fullName>
    </recommendedName>
</protein>
<reference evidence="10 11" key="1">
    <citation type="journal article" date="2012" name="Stand. Genomic Sci.">
        <title>Complete genome sequence of the aerobic, heterotroph Marinithermus hydrothermalis type strain (T1(T)) from a deep-sea hydrothermal vent chimney.</title>
        <authorList>
            <person name="Copeland A."/>
            <person name="Gu W."/>
            <person name="Yasawong M."/>
            <person name="Lapidus A."/>
            <person name="Lucas S."/>
            <person name="Deshpande S."/>
            <person name="Pagani I."/>
            <person name="Tapia R."/>
            <person name="Cheng J.F."/>
            <person name="Goodwin L.A."/>
            <person name="Pitluck S."/>
            <person name="Liolios K."/>
            <person name="Ivanova N."/>
            <person name="Mavromatis K."/>
            <person name="Mikhailova N."/>
            <person name="Pati A."/>
            <person name="Chen A."/>
            <person name="Palaniappan K."/>
            <person name="Land M."/>
            <person name="Pan C."/>
            <person name="Brambilla E.M."/>
            <person name="Rohde M."/>
            <person name="Tindall B.J."/>
            <person name="Sikorski J."/>
            <person name="Goker M."/>
            <person name="Detter J.C."/>
            <person name="Bristow J."/>
            <person name="Eisen J.A."/>
            <person name="Markowitz V."/>
            <person name="Hugenholtz P."/>
            <person name="Kyrpides N.C."/>
            <person name="Klenk H.P."/>
            <person name="Woyke T."/>
        </authorList>
    </citation>
    <scope>NUCLEOTIDE SEQUENCE [LARGE SCALE GENOMIC DNA]</scope>
    <source>
        <strain evidence="11">DSM 14884 / JCM 11576 / T1</strain>
    </source>
</reference>
<evidence type="ECO:0000256" key="4">
    <source>
        <dbReference type="ARBA" id="ARBA00022475"/>
    </source>
</evidence>
<keyword evidence="7 8" id="KW-0472">Membrane</keyword>
<dbReference type="Proteomes" id="UP000007030">
    <property type="component" value="Chromosome"/>
</dbReference>
<dbReference type="PRINTS" id="PR00164">
    <property type="entry name" value="ABC2TRNSPORT"/>
</dbReference>
<keyword evidence="3 8" id="KW-0813">Transport</keyword>
<evidence type="ECO:0000256" key="3">
    <source>
        <dbReference type="ARBA" id="ARBA00022448"/>
    </source>
</evidence>
<dbReference type="Pfam" id="PF12698">
    <property type="entry name" value="ABC2_membrane_3"/>
    <property type="match status" value="1"/>
</dbReference>
<dbReference type="AlphaFoldDB" id="F2NNG8"/>
<dbReference type="STRING" id="869210.Marky_0013"/>
<sequence length="372" mass="40617">MHRMLAVARKEARQLLRDRVLLRVIVGMPLAMLLLFGYALNFTLKEVPLAVWDQAQDRISQSLRRALEAEDRFTVVLEVSSREALVRAINAEKARVGLVIPEGALEAVRAGEVLELEVFVDGADPNFAFQAVANLQEAIQSFNQRVLAARALAGEAVRPPVRLERHTLYNPDNETPVFMVPGIIGLILTQVTVLLTALAVVREKETRMMEALIATPVRPLEVVLGKVLPYLVLAFVDALLILAVGHYLFGVPIRGSLALLLGFTLLFVLGSLGVGVVISTIARTQVQAVFGTVAYFFPSIFLSGFVFPIEGMPPVFQALTYGIPLRYFLDVLRGVMLRGVGLEALGLEAGALLAFGVGMVLLAARRFSKHLT</sequence>
<dbReference type="InterPro" id="IPR000412">
    <property type="entry name" value="ABC_2_transport"/>
</dbReference>
<keyword evidence="5 8" id="KW-0812">Transmembrane</keyword>
<feature type="transmembrane region" description="Helical" evidence="8">
    <location>
        <begin position="178"/>
        <end position="201"/>
    </location>
</feature>
<dbReference type="KEGG" id="mhd:Marky_0013"/>
<organism evidence="10 11">
    <name type="scientific">Marinithermus hydrothermalis (strain DSM 14884 / JCM 11576 / T1)</name>
    <dbReference type="NCBI Taxonomy" id="869210"/>
    <lineage>
        <taxon>Bacteria</taxon>
        <taxon>Thermotogati</taxon>
        <taxon>Deinococcota</taxon>
        <taxon>Deinococci</taxon>
        <taxon>Thermales</taxon>
        <taxon>Thermaceae</taxon>
        <taxon>Marinithermus</taxon>
    </lineage>
</organism>
<accession>F2NNG8</accession>
<dbReference type="InterPro" id="IPR047817">
    <property type="entry name" value="ABC2_TM_bact-type"/>
</dbReference>
<evidence type="ECO:0000256" key="6">
    <source>
        <dbReference type="ARBA" id="ARBA00022989"/>
    </source>
</evidence>
<name>F2NNG8_MARHT</name>
<dbReference type="GO" id="GO:0140359">
    <property type="term" value="F:ABC-type transporter activity"/>
    <property type="evidence" value="ECO:0007669"/>
    <property type="project" value="InterPro"/>
</dbReference>
<evidence type="ECO:0000313" key="11">
    <source>
        <dbReference type="Proteomes" id="UP000007030"/>
    </source>
</evidence>
<dbReference type="InterPro" id="IPR051449">
    <property type="entry name" value="ABC-2_transporter_component"/>
</dbReference>
<gene>
    <name evidence="10" type="ordered locus">Marky_0013</name>
</gene>
<dbReference type="Gene3D" id="3.40.1710.10">
    <property type="entry name" value="abc type-2 transporter like domain"/>
    <property type="match status" value="1"/>
</dbReference>
<feature type="transmembrane region" description="Helical" evidence="8">
    <location>
        <begin position="255"/>
        <end position="281"/>
    </location>
</feature>
<keyword evidence="11" id="KW-1185">Reference proteome</keyword>
<dbReference type="GO" id="GO:0043190">
    <property type="term" value="C:ATP-binding cassette (ABC) transporter complex"/>
    <property type="evidence" value="ECO:0007669"/>
    <property type="project" value="InterPro"/>
</dbReference>
<evidence type="ECO:0000256" key="7">
    <source>
        <dbReference type="ARBA" id="ARBA00023136"/>
    </source>
</evidence>
<dbReference type="PROSITE" id="PS51012">
    <property type="entry name" value="ABC_TM2"/>
    <property type="match status" value="1"/>
</dbReference>
<keyword evidence="4 8" id="KW-1003">Cell membrane</keyword>
<dbReference type="OrthoDB" id="9776218at2"/>
<evidence type="ECO:0000313" key="10">
    <source>
        <dbReference type="EMBL" id="AEB10778.1"/>
    </source>
</evidence>